<dbReference type="AlphaFoldDB" id="A0A1B6GHK2"/>
<sequence length="717" mass="82034">MNTKRIPTLNNSLTPPLVVLKRIKLNTPSELLTGNHIPSIADEEEDERPQVAVGHQLHSKPTEQSTLLNLEDSHMHTMTKEELNEHVQKCLEMSSENKITSKNAFALRLIDCMGVLLQRQTDFSAIACTLDAGAKIYSYRVDALHKQVSKLADEVILYHSKKQTENDEDTDKKREKYECSGNKERRKLNKKTMIVSSDTLKRKLKGKDPKDHFIKIEPLPGALLTKVRRDPKDLHLILENNVHYWPIKRDYKPLKAEGTLSLPVVKVFRKEMKEVDQRIFSETVNNLNTMSENNEVDITDDIQMSPKEIDDANDFEVDTHQDTHCQAEGDKQLDEGCDIVSTAIQRINEKMQLIGKCPSQFDALKLLFKEADDYNYLDTKNVYYWAGPEFWKRPTRVVENGKTKCNLPKKKKMPKEISYDSTVSEVNGKWNKRVQKGQCSKKTILSDKTKNGWKNKKLTIPKYLDIEVKELIELFHISRHCGEEQPRSNSFSFDGVSINQDTNIETNCLNDDNISEISNYSDPLNSSFYAGPLVRHSDDSEVKDPLNSAFYDVGQLHSPGFRKHIHPGGDNYNENLITVEMLADNSPFDEDSLVPAPKLVNYQPIKYSARPIQVNMLHLKESIYKIIDQEIRNKTHREEQSYNPGPNMNIGTFTPETKFSDILQKLPSVLEKRTAEDVSPAIVFVALLTLANENNLDLQGCENFSDVIVKKENNTLF</sequence>
<dbReference type="GO" id="GO:0007076">
    <property type="term" value="P:mitotic chromosome condensation"/>
    <property type="evidence" value="ECO:0007669"/>
    <property type="project" value="InterPro"/>
</dbReference>
<comment type="similarity">
    <text evidence="3">Belongs to the CND2 (condensin subunit 2) family.</text>
</comment>
<accession>A0A1B6GHK2</accession>
<dbReference type="GO" id="GO:0000796">
    <property type="term" value="C:condensin complex"/>
    <property type="evidence" value="ECO:0007669"/>
    <property type="project" value="InterPro"/>
</dbReference>
<evidence type="ECO:0000256" key="10">
    <source>
        <dbReference type="ARBA" id="ARBA00023306"/>
    </source>
</evidence>
<dbReference type="GO" id="GO:0003682">
    <property type="term" value="F:chromatin binding"/>
    <property type="evidence" value="ECO:0007669"/>
    <property type="project" value="TreeGrafter"/>
</dbReference>
<evidence type="ECO:0000256" key="5">
    <source>
        <dbReference type="ARBA" id="ARBA00022454"/>
    </source>
</evidence>
<keyword evidence="10" id="KW-0131">Cell cycle</keyword>
<keyword evidence="9" id="KW-0226">DNA condensation</keyword>
<evidence type="ECO:0000313" key="11">
    <source>
        <dbReference type="EMBL" id="JAS61906.1"/>
    </source>
</evidence>
<keyword evidence="6" id="KW-0963">Cytoplasm</keyword>
<gene>
    <name evidence="11" type="ORF">g.20568</name>
</gene>
<reference evidence="11" key="1">
    <citation type="submission" date="2015-11" db="EMBL/GenBank/DDBJ databases">
        <title>De novo transcriptome assembly of four potential Pierce s Disease insect vectors from Arizona vineyards.</title>
        <authorList>
            <person name="Tassone E.E."/>
        </authorList>
    </citation>
    <scope>NUCLEOTIDE SEQUENCE</scope>
</reference>
<keyword evidence="5" id="KW-0158">Chromosome</keyword>
<dbReference type="GO" id="GO:0005737">
    <property type="term" value="C:cytoplasm"/>
    <property type="evidence" value="ECO:0007669"/>
    <property type="project" value="UniProtKB-SubCell"/>
</dbReference>
<keyword evidence="8" id="KW-0498">Mitosis</keyword>
<dbReference type="InterPro" id="IPR022816">
    <property type="entry name" value="Condensin_barren_su2"/>
</dbReference>
<evidence type="ECO:0000256" key="8">
    <source>
        <dbReference type="ARBA" id="ARBA00022776"/>
    </source>
</evidence>
<dbReference type="PANTHER" id="PTHR13108">
    <property type="entry name" value="CONDENSIN COMPLEX SUBUNIT 2"/>
    <property type="match status" value="1"/>
</dbReference>
<comment type="subcellular location">
    <subcellularLocation>
        <location evidence="1">Chromosome</location>
    </subcellularLocation>
    <subcellularLocation>
        <location evidence="2">Cytoplasm</location>
    </subcellularLocation>
</comment>
<organism evidence="11">
    <name type="scientific">Cuerna arida</name>
    <dbReference type="NCBI Taxonomy" id="1464854"/>
    <lineage>
        <taxon>Eukaryota</taxon>
        <taxon>Metazoa</taxon>
        <taxon>Ecdysozoa</taxon>
        <taxon>Arthropoda</taxon>
        <taxon>Hexapoda</taxon>
        <taxon>Insecta</taxon>
        <taxon>Pterygota</taxon>
        <taxon>Neoptera</taxon>
        <taxon>Paraneoptera</taxon>
        <taxon>Hemiptera</taxon>
        <taxon>Auchenorrhyncha</taxon>
        <taxon>Membracoidea</taxon>
        <taxon>Cicadellidae</taxon>
        <taxon>Cicadellinae</taxon>
        <taxon>Proconiini</taxon>
        <taxon>Cuerna</taxon>
    </lineage>
</organism>
<protein>
    <recommendedName>
        <fullName evidence="4">Condensin complex subunit 2</fullName>
    </recommendedName>
</protein>
<dbReference type="EMBL" id="GECZ01007863">
    <property type="protein sequence ID" value="JAS61906.1"/>
    <property type="molecule type" value="Transcribed_RNA"/>
</dbReference>
<evidence type="ECO:0000256" key="7">
    <source>
        <dbReference type="ARBA" id="ARBA00022618"/>
    </source>
</evidence>
<evidence type="ECO:0000256" key="9">
    <source>
        <dbReference type="ARBA" id="ARBA00023067"/>
    </source>
</evidence>
<proteinExistence type="inferred from homology"/>
<dbReference type="Pfam" id="PF05786">
    <property type="entry name" value="Cnd2"/>
    <property type="match status" value="2"/>
</dbReference>
<evidence type="ECO:0000256" key="4">
    <source>
        <dbReference type="ARBA" id="ARBA00016065"/>
    </source>
</evidence>
<evidence type="ECO:0000256" key="2">
    <source>
        <dbReference type="ARBA" id="ARBA00004496"/>
    </source>
</evidence>
<dbReference type="GO" id="GO:0051301">
    <property type="term" value="P:cell division"/>
    <property type="evidence" value="ECO:0007669"/>
    <property type="project" value="UniProtKB-KW"/>
</dbReference>
<dbReference type="PANTHER" id="PTHR13108:SF9">
    <property type="entry name" value="CONDENSIN COMPLEX SUBUNIT 2"/>
    <property type="match status" value="1"/>
</dbReference>
<keyword evidence="7" id="KW-0132">Cell division</keyword>
<evidence type="ECO:0000256" key="1">
    <source>
        <dbReference type="ARBA" id="ARBA00004286"/>
    </source>
</evidence>
<evidence type="ECO:0000256" key="3">
    <source>
        <dbReference type="ARBA" id="ARBA00009471"/>
    </source>
</evidence>
<evidence type="ECO:0000256" key="6">
    <source>
        <dbReference type="ARBA" id="ARBA00022490"/>
    </source>
</evidence>
<name>A0A1B6GHK2_9HEMI</name>